<keyword evidence="1" id="KW-0812">Transmembrane</keyword>
<dbReference type="RefSeq" id="WP_027272483.1">
    <property type="nucleotide sequence ID" value="NZ_CAAAJE010000002.1"/>
</dbReference>
<feature type="transmembrane region" description="Helical" evidence="1">
    <location>
        <begin position="35"/>
        <end position="53"/>
    </location>
</feature>
<evidence type="ECO:0000313" key="3">
    <source>
        <dbReference type="Proteomes" id="UP000054621"/>
    </source>
</evidence>
<keyword evidence="1" id="KW-0472">Membrane</keyword>
<keyword evidence="1" id="KW-1133">Transmembrane helix</keyword>
<evidence type="ECO:0000313" key="2">
    <source>
        <dbReference type="EMBL" id="KTD58306.1"/>
    </source>
</evidence>
<feature type="transmembrane region" description="Helical" evidence="1">
    <location>
        <begin position="455"/>
        <end position="477"/>
    </location>
</feature>
<feature type="transmembrane region" description="Helical" evidence="1">
    <location>
        <begin position="187"/>
        <end position="205"/>
    </location>
</feature>
<dbReference type="STRING" id="28087.Lsai_0913"/>
<evidence type="ECO:0000256" key="1">
    <source>
        <dbReference type="SAM" id="Phobius"/>
    </source>
</evidence>
<name>A0A0W0YN49_9GAMM</name>
<organism evidence="2 3">
    <name type="scientific">Legionella sainthelensi</name>
    <dbReference type="NCBI Taxonomy" id="28087"/>
    <lineage>
        <taxon>Bacteria</taxon>
        <taxon>Pseudomonadati</taxon>
        <taxon>Pseudomonadota</taxon>
        <taxon>Gammaproteobacteria</taxon>
        <taxon>Legionellales</taxon>
        <taxon>Legionellaceae</taxon>
        <taxon>Legionella</taxon>
    </lineage>
</organism>
<feature type="transmembrane region" description="Helical" evidence="1">
    <location>
        <begin position="268"/>
        <end position="289"/>
    </location>
</feature>
<dbReference type="AlphaFoldDB" id="A0A0W0YN49"/>
<accession>A0A0W0YN49</accession>
<feature type="transmembrane region" description="Helical" evidence="1">
    <location>
        <begin position="394"/>
        <end position="418"/>
    </location>
</feature>
<proteinExistence type="predicted"/>
<feature type="transmembrane region" description="Helical" evidence="1">
    <location>
        <begin position="12"/>
        <end position="29"/>
    </location>
</feature>
<dbReference type="PATRIC" id="fig|28087.4.peg.974"/>
<feature type="transmembrane region" description="Helical" evidence="1">
    <location>
        <begin position="147"/>
        <end position="167"/>
    </location>
</feature>
<dbReference type="EMBL" id="LNYV01000013">
    <property type="protein sequence ID" value="KTD58306.1"/>
    <property type="molecule type" value="Genomic_DNA"/>
</dbReference>
<dbReference type="Proteomes" id="UP000054621">
    <property type="component" value="Unassembled WGS sequence"/>
</dbReference>
<feature type="transmembrane region" description="Helical" evidence="1">
    <location>
        <begin position="217"/>
        <end position="232"/>
    </location>
</feature>
<comment type="caution">
    <text evidence="2">The sequence shown here is derived from an EMBL/GenBank/DDBJ whole genome shotgun (WGS) entry which is preliminary data.</text>
</comment>
<feature type="transmembrane region" description="Helical" evidence="1">
    <location>
        <begin position="65"/>
        <end position="85"/>
    </location>
</feature>
<dbReference type="OrthoDB" id="7032304at2"/>
<reference evidence="2 3" key="1">
    <citation type="submission" date="2015-11" db="EMBL/GenBank/DDBJ databases">
        <title>Genomic analysis of 38 Legionella species identifies large and diverse effector repertoires.</title>
        <authorList>
            <person name="Burstein D."/>
            <person name="Amaro F."/>
            <person name="Zusman T."/>
            <person name="Lifshitz Z."/>
            <person name="Cohen O."/>
            <person name="Gilbert J.A."/>
            <person name="Pupko T."/>
            <person name="Shuman H.A."/>
            <person name="Segal G."/>
        </authorList>
    </citation>
    <scope>NUCLEOTIDE SEQUENCE [LARGE SCALE GENOMIC DNA]</scope>
    <source>
        <strain evidence="2 3">Mt.St.Helens-4</strain>
    </source>
</reference>
<feature type="transmembrane region" description="Helical" evidence="1">
    <location>
        <begin position="105"/>
        <end position="126"/>
    </location>
</feature>
<protein>
    <submittedName>
        <fullName evidence="2">Uncharacterized protein</fullName>
    </submittedName>
</protein>
<dbReference type="eggNOG" id="ENOG503442U">
    <property type="taxonomic scope" value="Bacteria"/>
</dbReference>
<sequence length="490" mass="56103">MTVKILNPQYGFVLVLFLFLLSLLGLNSYQGSSLYYFAFDIIWLAVLFSAFCCSQSYVICYTQIMLFLGFWVKLMAHLILGVFFVEPTGYWTAKFANPQMWDQVLLTSSLAASGVLLANLLFFLSAKNGLQKKDELNIPQWYLKHSNFLWYFLVLFGVTVNVINSIYHISVTGLRPQLVLPFHLNALMIWGMVIVVPLCMAAFLGWEPDLEQKKKRFYWVCFMAFITALSVLSRAIYIFWTLPYLLILISGSNFSLRRLSLWENRRVIFVYLTFAALSLVLVSVIRAQYYTVDTAYSKQKSSSLTASQLEESVTEKKFSNQLKKLFVGRWVGLEAVMATTAFPQSSWNFFKDSIQAKPSVGDVGCYTRYVLKLNKYVNATPKTMFSSLPGLVGILNYAHSHFLVFGGMFVVCFLLCAIEWVSFFMLRNKFLLSQLGLILGYWCVSGLNIPYLGFINLLECLCVLLLLKLMDPCYNWVMKYWSKRSSPAIA</sequence>
<gene>
    <name evidence="2" type="ORF">Lsai_0913</name>
</gene>